<evidence type="ECO:0000256" key="5">
    <source>
        <dbReference type="ARBA" id="ARBA00022777"/>
    </source>
</evidence>
<evidence type="ECO:0000256" key="9">
    <source>
        <dbReference type="PROSITE-ProRule" id="PRU10141"/>
    </source>
</evidence>
<dbReference type="RefSeq" id="XP_046052254.1">
    <property type="nucleotide sequence ID" value="XM_046199125.1"/>
</dbReference>
<dbReference type="PROSITE" id="PS50011">
    <property type="entry name" value="PROTEIN_KINASE_DOM"/>
    <property type="match status" value="1"/>
</dbReference>
<dbReference type="Pfam" id="PF00069">
    <property type="entry name" value="Pkinase"/>
    <property type="match status" value="1"/>
</dbReference>
<dbReference type="InterPro" id="IPR011009">
    <property type="entry name" value="Kinase-like_dom_sf"/>
</dbReference>
<dbReference type="GO" id="GO:0005524">
    <property type="term" value="F:ATP binding"/>
    <property type="evidence" value="ECO:0007669"/>
    <property type="project" value="UniProtKB-UniRule"/>
</dbReference>
<dbReference type="GeneID" id="70229079"/>
<evidence type="ECO:0000313" key="11">
    <source>
        <dbReference type="EMBL" id="KAH7259546.1"/>
    </source>
</evidence>
<dbReference type="InterPro" id="IPR000719">
    <property type="entry name" value="Prot_kinase_dom"/>
</dbReference>
<comment type="catalytic activity">
    <reaction evidence="7">
        <text>L-threonyl-[protein] + ATP = O-phospho-L-threonyl-[protein] + ADP + H(+)</text>
        <dbReference type="Rhea" id="RHEA:46608"/>
        <dbReference type="Rhea" id="RHEA-COMP:11060"/>
        <dbReference type="Rhea" id="RHEA-COMP:11605"/>
        <dbReference type="ChEBI" id="CHEBI:15378"/>
        <dbReference type="ChEBI" id="CHEBI:30013"/>
        <dbReference type="ChEBI" id="CHEBI:30616"/>
        <dbReference type="ChEBI" id="CHEBI:61977"/>
        <dbReference type="ChEBI" id="CHEBI:456216"/>
        <dbReference type="EC" id="2.7.11.1"/>
    </reaction>
</comment>
<evidence type="ECO:0000256" key="8">
    <source>
        <dbReference type="ARBA" id="ARBA00048679"/>
    </source>
</evidence>
<proteinExistence type="predicted"/>
<dbReference type="Gene3D" id="3.30.200.20">
    <property type="entry name" value="Phosphorylase Kinase, domain 1"/>
    <property type="match status" value="1"/>
</dbReference>
<name>A0A9P9HLH1_FUSRE</name>
<keyword evidence="2" id="KW-0723">Serine/threonine-protein kinase</keyword>
<dbReference type="SUPFAM" id="SSF56112">
    <property type="entry name" value="Protein kinase-like (PK-like)"/>
    <property type="match status" value="1"/>
</dbReference>
<dbReference type="SMART" id="SM00220">
    <property type="entry name" value="S_TKc"/>
    <property type="match status" value="1"/>
</dbReference>
<gene>
    <name evidence="11" type="ORF">BKA55DRAFT_687843</name>
</gene>
<dbReference type="EC" id="2.7.11.1" evidence="1"/>
<sequence length="395" mass="44565">MISTNLSRAAPRRISVLSITAVSFHRPHLRRCYHHQILAHECNCAIDAEPLHRYRPGGYHPPVLGDSLGDGRYKVLHKLGWGSYSTTWAAKDQMDDRYVAFKVTTAEENRSRELKVLQALSSLSREHPGSHHVNQMLDHFTLAGPNGSHDCIVLELVEPNVADVIDSHCKHDRLPSQAVRSISRQVLQGLDYLASSGIGHGEILLWKFPGLHSLSERDFIARLGGPQMGLVTSADGKPLAPSVPTYIVRPSSFRYKGIQRLILCPSIKIIEFGESFFDNDIPSTLHTPLPVRASEIVFGDRLDHRVDLWSAGCLIFELVTGQPPFDVAMLTPSMLVQQMIELMDDELPSRWQGKWQEMKGTAAQEDGDWTLQSWLEEVYFDKDKKTEFTRDEIRL</sequence>
<reference evidence="11" key="1">
    <citation type="journal article" date="2021" name="Nat. Commun.">
        <title>Genetic determinants of endophytism in the Arabidopsis root mycobiome.</title>
        <authorList>
            <person name="Mesny F."/>
            <person name="Miyauchi S."/>
            <person name="Thiergart T."/>
            <person name="Pickel B."/>
            <person name="Atanasova L."/>
            <person name="Karlsson M."/>
            <person name="Huettel B."/>
            <person name="Barry K.W."/>
            <person name="Haridas S."/>
            <person name="Chen C."/>
            <person name="Bauer D."/>
            <person name="Andreopoulos W."/>
            <person name="Pangilinan J."/>
            <person name="LaButti K."/>
            <person name="Riley R."/>
            <person name="Lipzen A."/>
            <person name="Clum A."/>
            <person name="Drula E."/>
            <person name="Henrissat B."/>
            <person name="Kohler A."/>
            <person name="Grigoriev I.V."/>
            <person name="Martin F.M."/>
            <person name="Hacquard S."/>
        </authorList>
    </citation>
    <scope>NUCLEOTIDE SEQUENCE</scope>
    <source>
        <strain evidence="11">MPI-CAGE-AT-0023</strain>
    </source>
</reference>
<evidence type="ECO:0000313" key="12">
    <source>
        <dbReference type="Proteomes" id="UP000720189"/>
    </source>
</evidence>
<comment type="caution">
    <text evidence="11">The sequence shown here is derived from an EMBL/GenBank/DDBJ whole genome shotgun (WGS) entry which is preliminary data.</text>
</comment>
<dbReference type="GO" id="GO:0050684">
    <property type="term" value="P:regulation of mRNA processing"/>
    <property type="evidence" value="ECO:0007669"/>
    <property type="project" value="TreeGrafter"/>
</dbReference>
<evidence type="ECO:0000256" key="3">
    <source>
        <dbReference type="ARBA" id="ARBA00022679"/>
    </source>
</evidence>
<dbReference type="Gene3D" id="1.10.510.10">
    <property type="entry name" value="Transferase(Phosphotransferase) domain 1"/>
    <property type="match status" value="1"/>
</dbReference>
<dbReference type="InterPro" id="IPR017441">
    <property type="entry name" value="Protein_kinase_ATP_BS"/>
</dbReference>
<evidence type="ECO:0000256" key="7">
    <source>
        <dbReference type="ARBA" id="ARBA00047899"/>
    </source>
</evidence>
<evidence type="ECO:0000256" key="2">
    <source>
        <dbReference type="ARBA" id="ARBA00022527"/>
    </source>
</evidence>
<keyword evidence="12" id="KW-1185">Reference proteome</keyword>
<dbReference type="PROSITE" id="PS00107">
    <property type="entry name" value="PROTEIN_KINASE_ATP"/>
    <property type="match status" value="1"/>
</dbReference>
<organism evidence="11 12">
    <name type="scientific">Fusarium redolens</name>
    <dbReference type="NCBI Taxonomy" id="48865"/>
    <lineage>
        <taxon>Eukaryota</taxon>
        <taxon>Fungi</taxon>
        <taxon>Dikarya</taxon>
        <taxon>Ascomycota</taxon>
        <taxon>Pezizomycotina</taxon>
        <taxon>Sordariomycetes</taxon>
        <taxon>Hypocreomycetidae</taxon>
        <taxon>Hypocreales</taxon>
        <taxon>Nectriaceae</taxon>
        <taxon>Fusarium</taxon>
        <taxon>Fusarium redolens species complex</taxon>
    </lineage>
</organism>
<comment type="catalytic activity">
    <reaction evidence="8">
        <text>L-seryl-[protein] + ATP = O-phospho-L-seryl-[protein] + ADP + H(+)</text>
        <dbReference type="Rhea" id="RHEA:17989"/>
        <dbReference type="Rhea" id="RHEA-COMP:9863"/>
        <dbReference type="Rhea" id="RHEA-COMP:11604"/>
        <dbReference type="ChEBI" id="CHEBI:15378"/>
        <dbReference type="ChEBI" id="CHEBI:29999"/>
        <dbReference type="ChEBI" id="CHEBI:30616"/>
        <dbReference type="ChEBI" id="CHEBI:83421"/>
        <dbReference type="ChEBI" id="CHEBI:456216"/>
        <dbReference type="EC" id="2.7.11.1"/>
    </reaction>
</comment>
<evidence type="ECO:0000259" key="10">
    <source>
        <dbReference type="PROSITE" id="PS50011"/>
    </source>
</evidence>
<evidence type="ECO:0000256" key="6">
    <source>
        <dbReference type="ARBA" id="ARBA00022840"/>
    </source>
</evidence>
<keyword evidence="3" id="KW-0808">Transferase</keyword>
<keyword evidence="4 9" id="KW-0547">Nucleotide-binding</keyword>
<dbReference type="PANTHER" id="PTHR47634">
    <property type="entry name" value="PROTEIN KINASE DOMAIN-CONTAINING PROTEIN-RELATED"/>
    <property type="match status" value="1"/>
</dbReference>
<dbReference type="GO" id="GO:0000245">
    <property type="term" value="P:spliceosomal complex assembly"/>
    <property type="evidence" value="ECO:0007669"/>
    <property type="project" value="TreeGrafter"/>
</dbReference>
<keyword evidence="5 11" id="KW-0418">Kinase</keyword>
<accession>A0A9P9HLH1</accession>
<dbReference type="InterPro" id="IPR051334">
    <property type="entry name" value="SRPK"/>
</dbReference>
<evidence type="ECO:0000256" key="1">
    <source>
        <dbReference type="ARBA" id="ARBA00012513"/>
    </source>
</evidence>
<keyword evidence="6 9" id="KW-0067">ATP-binding</keyword>
<dbReference type="Proteomes" id="UP000720189">
    <property type="component" value="Unassembled WGS sequence"/>
</dbReference>
<dbReference type="AlphaFoldDB" id="A0A9P9HLH1"/>
<dbReference type="PANTHER" id="PTHR47634:SF9">
    <property type="entry name" value="PROTEIN KINASE DOMAIN-CONTAINING PROTEIN-RELATED"/>
    <property type="match status" value="1"/>
</dbReference>
<feature type="binding site" evidence="9">
    <location>
        <position position="102"/>
    </location>
    <ligand>
        <name>ATP</name>
        <dbReference type="ChEBI" id="CHEBI:30616"/>
    </ligand>
</feature>
<evidence type="ECO:0000256" key="4">
    <source>
        <dbReference type="ARBA" id="ARBA00022741"/>
    </source>
</evidence>
<protein>
    <recommendedName>
        <fullName evidence="1">non-specific serine/threonine protein kinase</fullName>
        <ecNumber evidence="1">2.7.11.1</ecNumber>
    </recommendedName>
</protein>
<dbReference type="OrthoDB" id="5979581at2759"/>
<dbReference type="EMBL" id="JAGMUX010000005">
    <property type="protein sequence ID" value="KAH7259546.1"/>
    <property type="molecule type" value="Genomic_DNA"/>
</dbReference>
<feature type="domain" description="Protein kinase" evidence="10">
    <location>
        <begin position="73"/>
        <end position="395"/>
    </location>
</feature>
<dbReference type="GO" id="GO:0004674">
    <property type="term" value="F:protein serine/threonine kinase activity"/>
    <property type="evidence" value="ECO:0007669"/>
    <property type="project" value="UniProtKB-KW"/>
</dbReference>